<organism evidence="1 2">
    <name type="scientific">Candidatus Thiomargarita nelsonii</name>
    <dbReference type="NCBI Taxonomy" id="1003181"/>
    <lineage>
        <taxon>Bacteria</taxon>
        <taxon>Pseudomonadati</taxon>
        <taxon>Pseudomonadota</taxon>
        <taxon>Gammaproteobacteria</taxon>
        <taxon>Thiotrichales</taxon>
        <taxon>Thiotrichaceae</taxon>
        <taxon>Thiomargarita</taxon>
    </lineage>
</organism>
<reference evidence="1 2" key="1">
    <citation type="journal article" date="2016" name="Front. Microbiol.">
        <title>Single-Cell (Meta-)Genomics of a Dimorphic Candidatus Thiomargarita nelsonii Reveals Genomic Plasticity.</title>
        <authorList>
            <person name="Flood B.E."/>
            <person name="Fliss P."/>
            <person name="Jones D.S."/>
            <person name="Dick G.J."/>
            <person name="Jain S."/>
            <person name="Kaster A.K."/>
            <person name="Winkel M."/>
            <person name="Mussmann M."/>
            <person name="Bailey J."/>
        </authorList>
    </citation>
    <scope>NUCLEOTIDE SEQUENCE [LARGE SCALE GENOMIC DNA]</scope>
    <source>
        <strain evidence="1">Hydrate Ridge</strain>
    </source>
</reference>
<accession>A0A0A6P2M5</accession>
<gene>
    <name evidence="1" type="ORF">PN36_19645</name>
</gene>
<protein>
    <recommendedName>
        <fullName evidence="3">TIGR02646 family protein</fullName>
    </recommendedName>
</protein>
<dbReference type="AlphaFoldDB" id="A0A0A6P2M5"/>
<evidence type="ECO:0000313" key="1">
    <source>
        <dbReference type="EMBL" id="KHD04692.1"/>
    </source>
</evidence>
<dbReference type="Proteomes" id="UP000030428">
    <property type="component" value="Unassembled WGS sequence"/>
</dbReference>
<dbReference type="EMBL" id="JSZA02000082">
    <property type="protein sequence ID" value="KHD04692.1"/>
    <property type="molecule type" value="Genomic_DNA"/>
</dbReference>
<evidence type="ECO:0008006" key="3">
    <source>
        <dbReference type="Google" id="ProtNLM"/>
    </source>
</evidence>
<dbReference type="InterPro" id="IPR013467">
    <property type="entry name" value="HNH78-like"/>
</dbReference>
<dbReference type="Gene3D" id="1.10.30.50">
    <property type="match status" value="1"/>
</dbReference>
<proteinExistence type="predicted"/>
<dbReference type="NCBIfam" id="TIGR02646">
    <property type="entry name" value="retron system putative HNH endonuclease"/>
    <property type="match status" value="1"/>
</dbReference>
<sequence length="282" mass="31847">MKKVKPIDTVSAGLQRFLKAKPPEKRDKADWNAFKNEENEAYRQLIQALTDIQHGLCAYCEINLTENDHQIEHFHPKSDISPETDWMFENTNLFAACKGGTQTNLFGSKTRHPDQTRYLPPIKKNRSCGEAKDDEVMDDEIIKPSELPISPALFSITRKPPQGIVNKVKVGALKVNEKACIQAGIDPKKVAATIDTFNLNCERLCLARKTVLEKLEEDFELELANLGENPSDKEIKSVLEKMAEYSLGVNQDGTLPAFFTTIRVFFFPIAESILAQIPQNWI</sequence>
<comment type="caution">
    <text evidence="1">The sequence shown here is derived from an EMBL/GenBank/DDBJ whole genome shotgun (WGS) entry which is preliminary data.</text>
</comment>
<evidence type="ECO:0000313" key="2">
    <source>
        <dbReference type="Proteomes" id="UP000030428"/>
    </source>
</evidence>
<name>A0A0A6P2M5_9GAMM</name>
<keyword evidence="2" id="KW-1185">Reference proteome</keyword>